<organism evidence="2 3">
    <name type="scientific">Mytilus coruscus</name>
    <name type="common">Sea mussel</name>
    <dbReference type="NCBI Taxonomy" id="42192"/>
    <lineage>
        <taxon>Eukaryota</taxon>
        <taxon>Metazoa</taxon>
        <taxon>Spiralia</taxon>
        <taxon>Lophotrochozoa</taxon>
        <taxon>Mollusca</taxon>
        <taxon>Bivalvia</taxon>
        <taxon>Autobranchia</taxon>
        <taxon>Pteriomorphia</taxon>
        <taxon>Mytilida</taxon>
        <taxon>Mytiloidea</taxon>
        <taxon>Mytilidae</taxon>
        <taxon>Mytilinae</taxon>
        <taxon>Mytilus</taxon>
    </lineage>
</organism>
<evidence type="ECO:0000313" key="2">
    <source>
        <dbReference type="EMBL" id="CAC5406461.1"/>
    </source>
</evidence>
<proteinExistence type="predicted"/>
<reference evidence="2 3" key="1">
    <citation type="submission" date="2020-06" db="EMBL/GenBank/DDBJ databases">
        <authorList>
            <person name="Li R."/>
            <person name="Bekaert M."/>
        </authorList>
    </citation>
    <scope>NUCLEOTIDE SEQUENCE [LARGE SCALE GENOMIC DNA]</scope>
    <source>
        <strain evidence="3">wild</strain>
    </source>
</reference>
<protein>
    <submittedName>
        <fullName evidence="2">Uncharacterized protein</fullName>
    </submittedName>
</protein>
<evidence type="ECO:0000313" key="3">
    <source>
        <dbReference type="Proteomes" id="UP000507470"/>
    </source>
</evidence>
<dbReference type="EMBL" id="CACVKT020007228">
    <property type="protein sequence ID" value="CAC5406461.1"/>
    <property type="molecule type" value="Genomic_DNA"/>
</dbReference>
<dbReference type="OrthoDB" id="10478467at2759"/>
<evidence type="ECO:0000256" key="1">
    <source>
        <dbReference type="SAM" id="MobiDB-lite"/>
    </source>
</evidence>
<dbReference type="InterPro" id="IPR036770">
    <property type="entry name" value="Ankyrin_rpt-contain_sf"/>
</dbReference>
<feature type="region of interest" description="Disordered" evidence="1">
    <location>
        <begin position="81"/>
        <end position="121"/>
    </location>
</feature>
<dbReference type="Proteomes" id="UP000507470">
    <property type="component" value="Unassembled WGS sequence"/>
</dbReference>
<dbReference type="SUPFAM" id="SSF48403">
    <property type="entry name" value="Ankyrin repeat"/>
    <property type="match status" value="1"/>
</dbReference>
<name>A0A6J8DFR1_MYTCO</name>
<feature type="compositionally biased region" description="Polar residues" evidence="1">
    <location>
        <begin position="93"/>
        <end position="111"/>
    </location>
</feature>
<keyword evidence="3" id="KW-1185">Reference proteome</keyword>
<sequence>MCIGQNYSIEIQDEIRILKERTLSPVEYTDSLLKIYQWKLTQDESTSKVLKLLTTMQLENITRDERIDCMEFRIINAIRNQRSTENPDHSGRVTRNQPSPESEDNSGTVVRNQRPAEDNENKETCRLVLEETQCKTVDQSNHVSRLDEDDVKYFKLFSEVKQLRENGNADANDGMLYSLLVYVVLYGSSTEKKIDIEILLTIHNSIYKRTFPSETVSVKTCLAALVPKYLDKVEEKFTPCSITVVKAVIHCFGNECSECFVQNCSLYILLDYVVPIGTNIEDFHVEIDACLLTSVLVQRIKSNADARSVGEYIYKLAITHHNVETANLLIDTLEQSNEQFTPDHMIHLLDGLTKLGENFSIFKKLGKLYNVFCRHIDELGNTVFHFLVTRFSESRRFNAYIKFFCESNIVVMQLENNYNQTPIDFASYQGRYDVIANIMGNIENTEGLIARILTMVNEGVDLLKRMNLSKSKLTSDLYIGIETFPLGGIHDYENILDIIGIRKKVRKHVCDVDGKKEENILHKEGKAGTPSSSTEELSKTVGDGILGLVTEIKMGLSAITKIPKGLSAITKIPKLIKAIHQATNIEDDD</sequence>
<gene>
    <name evidence="2" type="ORF">MCOR_40033</name>
</gene>
<accession>A0A6J8DFR1</accession>
<dbReference type="AlphaFoldDB" id="A0A6J8DFR1"/>